<evidence type="ECO:0000313" key="3">
    <source>
        <dbReference type="Proteomes" id="UP001066276"/>
    </source>
</evidence>
<proteinExistence type="predicted"/>
<organism evidence="2 3">
    <name type="scientific">Pleurodeles waltl</name>
    <name type="common">Iberian ribbed newt</name>
    <dbReference type="NCBI Taxonomy" id="8319"/>
    <lineage>
        <taxon>Eukaryota</taxon>
        <taxon>Metazoa</taxon>
        <taxon>Chordata</taxon>
        <taxon>Craniata</taxon>
        <taxon>Vertebrata</taxon>
        <taxon>Euteleostomi</taxon>
        <taxon>Amphibia</taxon>
        <taxon>Batrachia</taxon>
        <taxon>Caudata</taxon>
        <taxon>Salamandroidea</taxon>
        <taxon>Salamandridae</taxon>
        <taxon>Pleurodelinae</taxon>
        <taxon>Pleurodeles</taxon>
    </lineage>
</organism>
<feature type="region of interest" description="Disordered" evidence="1">
    <location>
        <begin position="60"/>
        <end position="90"/>
    </location>
</feature>
<dbReference type="AlphaFoldDB" id="A0AAV7LJL2"/>
<accession>A0AAV7LJL2</accession>
<gene>
    <name evidence="2" type="ORF">NDU88_003844</name>
</gene>
<name>A0AAV7LJL2_PLEWA</name>
<dbReference type="EMBL" id="JANPWB010000015">
    <property type="protein sequence ID" value="KAJ1090715.1"/>
    <property type="molecule type" value="Genomic_DNA"/>
</dbReference>
<evidence type="ECO:0000256" key="1">
    <source>
        <dbReference type="SAM" id="MobiDB-lite"/>
    </source>
</evidence>
<dbReference type="Proteomes" id="UP001066276">
    <property type="component" value="Chromosome 11"/>
</dbReference>
<reference evidence="2" key="1">
    <citation type="journal article" date="2022" name="bioRxiv">
        <title>Sequencing and chromosome-scale assembly of the giantPleurodeles waltlgenome.</title>
        <authorList>
            <person name="Brown T."/>
            <person name="Elewa A."/>
            <person name="Iarovenko S."/>
            <person name="Subramanian E."/>
            <person name="Araus A.J."/>
            <person name="Petzold A."/>
            <person name="Susuki M."/>
            <person name="Suzuki K.-i.T."/>
            <person name="Hayashi T."/>
            <person name="Toyoda A."/>
            <person name="Oliveira C."/>
            <person name="Osipova E."/>
            <person name="Leigh N.D."/>
            <person name="Simon A."/>
            <person name="Yun M.H."/>
        </authorList>
    </citation>
    <scope>NUCLEOTIDE SEQUENCE</scope>
    <source>
        <strain evidence="2">20211129_DDA</strain>
        <tissue evidence="2">Liver</tissue>
    </source>
</reference>
<comment type="caution">
    <text evidence="2">The sequence shown here is derived from an EMBL/GenBank/DDBJ whole genome shotgun (WGS) entry which is preliminary data.</text>
</comment>
<protein>
    <submittedName>
        <fullName evidence="2">Uncharacterized protein</fullName>
    </submittedName>
</protein>
<sequence>MLSAARSQRSLRTRRFQVRAEWRGGCIPVTALARSEKKPKPPDFSAAWAKRAAFSLWAEEPPRPTPHLRYGPAPEMGVAQRDASTLTASASTRDRCVDFSFARQALHRFCRDCIDFSATGQELH</sequence>
<keyword evidence="3" id="KW-1185">Reference proteome</keyword>
<evidence type="ECO:0000313" key="2">
    <source>
        <dbReference type="EMBL" id="KAJ1090715.1"/>
    </source>
</evidence>